<organism evidence="1 2">
    <name type="scientific">Desulfonema limicola</name>
    <dbReference type="NCBI Taxonomy" id="45656"/>
    <lineage>
        <taxon>Bacteria</taxon>
        <taxon>Pseudomonadati</taxon>
        <taxon>Thermodesulfobacteriota</taxon>
        <taxon>Desulfobacteria</taxon>
        <taxon>Desulfobacterales</taxon>
        <taxon>Desulfococcaceae</taxon>
        <taxon>Desulfonema</taxon>
    </lineage>
</organism>
<reference evidence="1" key="1">
    <citation type="journal article" date="2021" name="Microb. Physiol.">
        <title>Proteogenomic Insights into the Physiology of Marine, Sulfate-Reducing, Filamentous Desulfonema limicola and Desulfonema magnum.</title>
        <authorList>
            <person name="Schnaars V."/>
            <person name="Wohlbrand L."/>
            <person name="Scheve S."/>
            <person name="Hinrichs C."/>
            <person name="Reinhardt R."/>
            <person name="Rabus R."/>
        </authorList>
    </citation>
    <scope>NUCLEOTIDE SEQUENCE</scope>
    <source>
        <strain evidence="1">5ac10</strain>
    </source>
</reference>
<dbReference type="Proteomes" id="UP000663720">
    <property type="component" value="Chromosome"/>
</dbReference>
<dbReference type="RefSeq" id="WP_207691848.1">
    <property type="nucleotide sequence ID" value="NZ_CP061799.1"/>
</dbReference>
<dbReference type="KEGG" id="dli:dnl_24700"/>
<gene>
    <name evidence="1" type="ORF">dnl_24700</name>
</gene>
<protein>
    <submittedName>
        <fullName evidence="1">Uncharacterized protein</fullName>
    </submittedName>
</protein>
<keyword evidence="2" id="KW-1185">Reference proteome</keyword>
<evidence type="ECO:0000313" key="1">
    <source>
        <dbReference type="EMBL" id="QTA80177.1"/>
    </source>
</evidence>
<accession>A0A975B7K7</accession>
<proteinExistence type="predicted"/>
<name>A0A975B7K7_9BACT</name>
<sequence length="156" mass="18166">MTKQDLIRSASELDLPQKEAAKEYVQKQEHLVLLINKTMLARPDIKELAGEKNIEMMKDNHSNHARFIGSILEYYNPEVLVNTVLWVFRSYRSRGFHQNYWAAQINAWINILCQELSSQGLEKILPLYKWLSINIPAFSDISEKSLIQTPLNYDIS</sequence>
<evidence type="ECO:0000313" key="2">
    <source>
        <dbReference type="Proteomes" id="UP000663720"/>
    </source>
</evidence>
<dbReference type="AlphaFoldDB" id="A0A975B7K7"/>
<dbReference type="EMBL" id="CP061799">
    <property type="protein sequence ID" value="QTA80177.1"/>
    <property type="molecule type" value="Genomic_DNA"/>
</dbReference>